<accession>A0A7U9C0D5</accession>
<dbReference type="Proteomes" id="UP000005756">
    <property type="component" value="Unassembled WGS sequence"/>
</dbReference>
<evidence type="ECO:0000313" key="1">
    <source>
        <dbReference type="EMBL" id="EHJ92421.1"/>
    </source>
</evidence>
<dbReference type="EMBL" id="JH393258">
    <property type="protein sequence ID" value="EHJ92421.1"/>
    <property type="molecule type" value="Genomic_DNA"/>
</dbReference>
<dbReference type="AlphaFoldDB" id="A0A7U9C0D5"/>
<gene>
    <name evidence="1" type="ORF">KUC_2369</name>
</gene>
<evidence type="ECO:0000313" key="2">
    <source>
        <dbReference type="Proteomes" id="UP000005756"/>
    </source>
</evidence>
<reference evidence="1 2" key="1">
    <citation type="submission" date="2011-10" db="EMBL/GenBank/DDBJ databases">
        <authorList>
            <person name="Quillaguamn J."/>
            <person name="Guzmn D."/>
            <person name="Balderrama-Subieta A."/>
            <person name="Cardona-Ortuo C."/>
            <person name="Guevara-Martnez M."/>
            <person name="Callisaya-Quispe N."/>
        </authorList>
    </citation>
    <scope>NUCLEOTIDE SEQUENCE [LARGE SCALE GENOMIC DNA]</scope>
    <source>
        <strain evidence="1 2">LC1</strain>
    </source>
</reference>
<name>A0A7U9C0D5_9GAMM</name>
<organism evidence="1 2">
    <name type="scientific">Vreelandella boliviensis LC1</name>
    <dbReference type="NCBI Taxonomy" id="1072583"/>
    <lineage>
        <taxon>Bacteria</taxon>
        <taxon>Pseudomonadati</taxon>
        <taxon>Pseudomonadota</taxon>
        <taxon>Gammaproteobacteria</taxon>
        <taxon>Oceanospirillales</taxon>
        <taxon>Halomonadaceae</taxon>
        <taxon>Vreelandella</taxon>
    </lineage>
</organism>
<protein>
    <submittedName>
        <fullName evidence="1">Uncharacterized protein</fullName>
    </submittedName>
</protein>
<sequence>MTFHREPRCTTKRARQGAKRREGWFPFQVLQRRMARFVVQPEGLGPFLPAAALVVVHLE</sequence>
<proteinExistence type="predicted"/>